<organism evidence="2 3">
    <name type="scientific">Photobacterium atrarenae</name>
    <dbReference type="NCBI Taxonomy" id="865757"/>
    <lineage>
        <taxon>Bacteria</taxon>
        <taxon>Pseudomonadati</taxon>
        <taxon>Pseudomonadota</taxon>
        <taxon>Gammaproteobacteria</taxon>
        <taxon>Vibrionales</taxon>
        <taxon>Vibrionaceae</taxon>
        <taxon>Photobacterium</taxon>
    </lineage>
</organism>
<proteinExistence type="predicted"/>
<dbReference type="InterPro" id="IPR025489">
    <property type="entry name" value="DUF4381"/>
</dbReference>
<dbReference type="EMBL" id="CP101509">
    <property type="protein sequence ID" value="UTV30352.1"/>
    <property type="molecule type" value="Genomic_DNA"/>
</dbReference>
<reference evidence="2" key="1">
    <citation type="submission" date="2022-07" db="EMBL/GenBank/DDBJ databases">
        <title>Genome sequencing of Photobacterium atrarenae GJH2-4.</title>
        <authorList>
            <person name="Park S.-J."/>
        </authorList>
    </citation>
    <scope>NUCLEOTIDE SEQUENCE</scope>
    <source>
        <strain evidence="2">GJH2-4</strain>
    </source>
</reference>
<dbReference type="Pfam" id="PF14316">
    <property type="entry name" value="DUF4381"/>
    <property type="match status" value="1"/>
</dbReference>
<sequence>MTEQPAVNNMASTLPLADIHLPQAPGYWPLAWGWWVCGIIALCLLVSGLFVLLRTIRNNRAKQRARREALRRLKTYTDPGTLNAINLLLRQTAMSYYSRQQVASLTGEQWLIFLDRHLTDDQQGFSKLSEPWSQGLFSGQALEPQDFQRCYRQAELWLKNAQLPSPRLQQPNVTEGAHV</sequence>
<gene>
    <name evidence="2" type="ORF">NNL38_17390</name>
</gene>
<feature type="transmembrane region" description="Helical" evidence="1">
    <location>
        <begin position="32"/>
        <end position="53"/>
    </location>
</feature>
<evidence type="ECO:0000256" key="1">
    <source>
        <dbReference type="SAM" id="Phobius"/>
    </source>
</evidence>
<keyword evidence="1" id="KW-0812">Transmembrane</keyword>
<accession>A0ABY5GM03</accession>
<evidence type="ECO:0000313" key="2">
    <source>
        <dbReference type="EMBL" id="UTV30352.1"/>
    </source>
</evidence>
<keyword evidence="1" id="KW-1133">Transmembrane helix</keyword>
<dbReference type="Proteomes" id="UP001057998">
    <property type="component" value="Chromosome 2"/>
</dbReference>
<keyword evidence="3" id="KW-1185">Reference proteome</keyword>
<keyword evidence="1" id="KW-0472">Membrane</keyword>
<evidence type="ECO:0000313" key="3">
    <source>
        <dbReference type="Proteomes" id="UP001057998"/>
    </source>
</evidence>
<name>A0ABY5GM03_9GAMM</name>
<protein>
    <submittedName>
        <fullName evidence="2">DUF4381 domain-containing protein</fullName>
    </submittedName>
</protein>
<dbReference type="RefSeq" id="WP_255391701.1">
    <property type="nucleotide sequence ID" value="NZ_CP101509.1"/>
</dbReference>